<dbReference type="Proteomes" id="UP000324575">
    <property type="component" value="Unassembled WGS sequence"/>
</dbReference>
<dbReference type="AlphaFoldDB" id="A0A5M8NUP0"/>
<name>A0A5M8NUP0_9BACT</name>
<dbReference type="EC" id="3.2.1.-" evidence="10"/>
<gene>
    <name evidence="10" type="ORF">EZS26_003548</name>
</gene>
<feature type="domain" description="GLAA-B beta-barrel" evidence="8">
    <location>
        <begin position="141"/>
        <end position="238"/>
    </location>
</feature>
<evidence type="ECO:0000259" key="9">
    <source>
        <dbReference type="Pfam" id="PF23764"/>
    </source>
</evidence>
<evidence type="ECO:0000256" key="7">
    <source>
        <dbReference type="SAM" id="SignalP"/>
    </source>
</evidence>
<accession>A0A5M8NUP0</accession>
<dbReference type="Pfam" id="PF23763">
    <property type="entry name" value="Beta-barrel_GLAA-B_I"/>
    <property type="match status" value="1"/>
</dbReference>
<evidence type="ECO:0000259" key="8">
    <source>
        <dbReference type="Pfam" id="PF23763"/>
    </source>
</evidence>
<evidence type="ECO:0000313" key="11">
    <source>
        <dbReference type="Proteomes" id="UP000324575"/>
    </source>
</evidence>
<dbReference type="InterPro" id="IPR057275">
    <property type="entry name" value="Beta-barrel_GLAA-B_I"/>
</dbReference>
<comment type="caution">
    <text evidence="10">The sequence shown here is derived from an EMBL/GenBank/DDBJ whole genome shotgun (WGS) entry which is preliminary data.</text>
</comment>
<dbReference type="Pfam" id="PF23764">
    <property type="entry name" value="Beta-barrel_GLAA-B_II"/>
    <property type="match status" value="1"/>
</dbReference>
<evidence type="ECO:0000256" key="6">
    <source>
        <dbReference type="ARBA" id="ARBA00023295"/>
    </source>
</evidence>
<dbReference type="GO" id="GO:0004557">
    <property type="term" value="F:alpha-galactosidase activity"/>
    <property type="evidence" value="ECO:0007669"/>
    <property type="project" value="UniProtKB-EC"/>
</dbReference>
<evidence type="ECO:0000256" key="4">
    <source>
        <dbReference type="ARBA" id="ARBA00022737"/>
    </source>
</evidence>
<evidence type="ECO:0000256" key="2">
    <source>
        <dbReference type="ARBA" id="ARBA00001271"/>
    </source>
</evidence>
<keyword evidence="4" id="KW-0677">Repeat</keyword>
<organism evidence="10 11">
    <name type="scientific">Candidatus Ordinivivax streblomastigis</name>
    <dbReference type="NCBI Taxonomy" id="2540710"/>
    <lineage>
        <taxon>Bacteria</taxon>
        <taxon>Pseudomonadati</taxon>
        <taxon>Bacteroidota</taxon>
        <taxon>Bacteroidia</taxon>
        <taxon>Bacteroidales</taxon>
        <taxon>Candidatus Ordinivivax</taxon>
    </lineage>
</organism>
<dbReference type="InterPro" id="IPR012334">
    <property type="entry name" value="Pectin_lyas_fold"/>
</dbReference>
<reference evidence="10 11" key="1">
    <citation type="submission" date="2019-03" db="EMBL/GenBank/DDBJ databases">
        <title>Single cell metagenomics reveals metabolic interactions within the superorganism composed of flagellate Streblomastix strix and complex community of Bacteroidetes bacteria on its surface.</title>
        <authorList>
            <person name="Treitli S.C."/>
            <person name="Kolisko M."/>
            <person name="Husnik F."/>
            <person name="Keeling P."/>
            <person name="Hampl V."/>
        </authorList>
    </citation>
    <scope>NUCLEOTIDE SEQUENCE [LARGE SCALE GENOMIC DNA]</scope>
    <source>
        <strain evidence="10">St1</strain>
    </source>
</reference>
<comment type="catalytic activity">
    <reaction evidence="1">
        <text>Hydrolysis of terminal, non-reducing alpha-D-galactose residues in alpha-D-galactosides, including galactose oligosaccharides, galactomannans and galactolipids.</text>
        <dbReference type="EC" id="3.2.1.22"/>
    </reaction>
</comment>
<dbReference type="InterPro" id="IPR056441">
    <property type="entry name" value="Beta-barrel_GLAA-B_II"/>
</dbReference>
<keyword evidence="3 7" id="KW-0732">Signal</keyword>
<comment type="catalytic activity">
    <reaction evidence="2">
        <text>Hydrolysis of terminal, non-reducing branched (1-&gt;3)-alpha-D-galactosidic residues, producing free D-galactose.</text>
        <dbReference type="EC" id="3.2.1.n1"/>
    </reaction>
</comment>
<feature type="domain" description="GLAA-B beta-barrel" evidence="9">
    <location>
        <begin position="346"/>
        <end position="410"/>
    </location>
</feature>
<dbReference type="EMBL" id="SNRX01000101">
    <property type="protein sequence ID" value="KAA6300313.1"/>
    <property type="molecule type" value="Genomic_DNA"/>
</dbReference>
<evidence type="ECO:0000256" key="5">
    <source>
        <dbReference type="ARBA" id="ARBA00022801"/>
    </source>
</evidence>
<protein>
    <submittedName>
        <fullName evidence="10">3-galactosidase B</fullName>
        <ecNumber evidence="10">3.2.1.-</ecNumber>
    </submittedName>
</protein>
<evidence type="ECO:0000256" key="1">
    <source>
        <dbReference type="ARBA" id="ARBA00001255"/>
    </source>
</evidence>
<evidence type="ECO:0000313" key="10">
    <source>
        <dbReference type="EMBL" id="KAA6300313.1"/>
    </source>
</evidence>
<dbReference type="SMART" id="SM00710">
    <property type="entry name" value="PbH1"/>
    <property type="match status" value="6"/>
</dbReference>
<evidence type="ECO:0000256" key="3">
    <source>
        <dbReference type="ARBA" id="ARBA00022729"/>
    </source>
</evidence>
<dbReference type="SUPFAM" id="SSF51126">
    <property type="entry name" value="Pectin lyase-like"/>
    <property type="match status" value="1"/>
</dbReference>
<feature type="chain" id="PRO_5024366977" evidence="7">
    <location>
        <begin position="22"/>
        <end position="610"/>
    </location>
</feature>
<dbReference type="Gene3D" id="2.160.20.10">
    <property type="entry name" value="Single-stranded right-handed beta-helix, Pectin lyase-like"/>
    <property type="match status" value="2"/>
</dbReference>
<dbReference type="InterPro" id="IPR011050">
    <property type="entry name" value="Pectin_lyase_fold/virulence"/>
</dbReference>
<keyword evidence="6 10" id="KW-0326">Glycosidase</keyword>
<feature type="signal peptide" evidence="7">
    <location>
        <begin position="1"/>
        <end position="21"/>
    </location>
</feature>
<proteinExistence type="predicted"/>
<sequence length="610" mass="69097">MNMKTQLFFVTALLCSMSLKAQTVSMADFGLKPGTRENAVPYVQKALEACKGKAQATLVFPKGRYDFWPQHCIEREYFESNTSDINPKRLAILIEEAEGLTIEGDSSDFIFHDRMQPFTIDHSRNITIKNVSVDWDIPLMAQAEVLAVTDQYIDLRINAYESPYVIEKGKLLFVGEGWKSQWTSTMEYDRNTLTVVPKTGDQGVLGKKSEDYSAQELSIGVVRLNYPFKRKPAVGNLLQLRHSNRDHAGVFIVDSKDVTIENFNLYHCAGLGILSQYSENLSYRNVRCVPNEKKGRILSGHDDGFQVSNCKGDLVIDNCVFHGLADDPINVHGTSVRIEERPNDYTLRCKFTHHQSIGMHWANVGDKVGFIDNKIMQTVATDIVKSFRMIDKELFELSFEQAVPKGMIIGNALENLTWTCHVSITNSFFKSCRARGILVTTPCKVVIENNIFESSGSAILIAGDANYWYESGAVKDVVIRKNIFRAPCLTSMYQFTEGVISVFPEIPQKDEKTLPFHSNIIITENEFHLFDYPILYALSVDGIEFSNNKLIRSRQFEPFHKRKYGLTFESCRKITVKGNTAEGDVLGNTIQLINTPKKECKLTKDSFFNY</sequence>
<dbReference type="InterPro" id="IPR006626">
    <property type="entry name" value="PbH1"/>
</dbReference>
<keyword evidence="5 10" id="KW-0378">Hydrolase</keyword>